<dbReference type="Proteomes" id="UP000461585">
    <property type="component" value="Unassembled WGS sequence"/>
</dbReference>
<reference evidence="1 2" key="1">
    <citation type="submission" date="2020-01" db="EMBL/GenBank/DDBJ databases">
        <title>Anaeroalcalibacter tamaniensis gen. nov., sp. nov., moderately halophilic strictly anaerobic fermenter bacterium from mud volcano of Taman peninsula.</title>
        <authorList>
            <person name="Frolova A."/>
            <person name="Merkel A.Y."/>
            <person name="Slobodkin A.I."/>
        </authorList>
    </citation>
    <scope>NUCLEOTIDE SEQUENCE [LARGE SCALE GENOMIC DNA]</scope>
    <source>
        <strain evidence="1 2">F-3ap</strain>
    </source>
</reference>
<dbReference type="Pfam" id="PF13376">
    <property type="entry name" value="OmdA"/>
    <property type="match status" value="1"/>
</dbReference>
<gene>
    <name evidence="1" type="ORF">GXN74_12075</name>
</gene>
<accession>A0A7X5KP34</accession>
<comment type="caution">
    <text evidence="1">The sequence shown here is derived from an EMBL/GenBank/DDBJ whole genome shotgun (WGS) entry which is preliminary data.</text>
</comment>
<dbReference type="EMBL" id="JAAEEH010000041">
    <property type="protein sequence ID" value="NDL68478.1"/>
    <property type="molecule type" value="Genomic_DNA"/>
</dbReference>
<sequence length="189" mass="22718">MADSIKTVYFSDRKEWRHWLEQNFEKEQEVWLIYPHKNSGKPRIAYNDAVEEALCFGWIDSTVRSLDENSSMQRFTPRKPKSGFSQPNKERIKWLLKNSMVHPSIIESVRHIPEETFVFPEDIVIALKADEEVWEHFQTFPPAYRRIRIAYIESARKRPEEFDKRLKNFIQKTRKNKMIGFGGIEKYYE</sequence>
<organism evidence="1 2">
    <name type="scientific">Anaerotalea alkaliphila</name>
    <dbReference type="NCBI Taxonomy" id="2662126"/>
    <lineage>
        <taxon>Bacteria</taxon>
        <taxon>Bacillati</taxon>
        <taxon>Bacillota</taxon>
        <taxon>Clostridia</taxon>
        <taxon>Eubacteriales</taxon>
        <taxon>Anaerotalea</taxon>
    </lineage>
</organism>
<evidence type="ECO:0008006" key="3">
    <source>
        <dbReference type="Google" id="ProtNLM"/>
    </source>
</evidence>
<dbReference type="AlphaFoldDB" id="A0A7X5KP34"/>
<protein>
    <recommendedName>
        <fullName evidence="3">Bacteriocin-protection protein</fullName>
    </recommendedName>
</protein>
<evidence type="ECO:0000313" key="2">
    <source>
        <dbReference type="Proteomes" id="UP000461585"/>
    </source>
</evidence>
<keyword evidence="2" id="KW-1185">Reference proteome</keyword>
<name>A0A7X5KP34_9FIRM</name>
<proteinExistence type="predicted"/>
<evidence type="ECO:0000313" key="1">
    <source>
        <dbReference type="EMBL" id="NDL68478.1"/>
    </source>
</evidence>
<dbReference type="RefSeq" id="WP_162371200.1">
    <property type="nucleotide sequence ID" value="NZ_JAAEEH010000041.1"/>
</dbReference>